<evidence type="ECO:0000313" key="3">
    <source>
        <dbReference type="Proteomes" id="UP001596113"/>
    </source>
</evidence>
<dbReference type="Gene3D" id="3.30.1330.230">
    <property type="match status" value="1"/>
</dbReference>
<dbReference type="EMBL" id="JBHSMI010000001">
    <property type="protein sequence ID" value="MFC5401166.1"/>
    <property type="molecule type" value="Genomic_DNA"/>
</dbReference>
<accession>A0ABW0HIX9</accession>
<sequence>MNDVIAIVGEGLLARHVSDLLSEHYRVNRQIDLKLGVPETAKWVLVLSDEWRPSDHETAEKVLQQAGVPWLRGFIVHDEGVIGPLVRPGKAGCSQCADIRSFTAGQERESSLELQMQLLFHDVIPRDLSTSWFGIVQTSHLIAAEARKIIQGEAAQTEGRMYVVDLKTLKSSLHAFLPDPLCPICGNLPIDTPDHAIISLQSSPKISADTYRCKPLDELGSLLAIDYLDERTGIFNKKTLDLLPPFSNAIVNMPSVMGSEVSSGRSHSYAKSEQTAILEGLERYCGISPRGKRTVVHDSFRNLSGRALNPVEVGVYSADQYALPDFPYEPFDPELPINWVWGYSFMQDCTILVPERLAYYSLGFGDSGVMEGSNGCALGGSLEEAIFYGLMEVVERDSFLLTWYARLSVPRLDPYSSNDQELKLMVDRLETVAGYEIFLFNTTMENGIPSIMAIAKNKGNTGANLICAGGAHLDPIKAAKSAILEVAGHMSFLGEMLKENREEISRMLDDPYLVRRMEDHSLLYGLPEAEARLHFLLEQNRPMKTFGEAFRPRVPHDDLTEELKDILLQFRQLSLDVIVIDQTAPETLRNGLYCVKVLIPGLLPMSFGHHLVRLTGLERVLQVPTKLGYVNDLLTPEQLNSYPHPFL</sequence>
<dbReference type="PROSITE" id="PS51664">
    <property type="entry name" value="YCAO"/>
    <property type="match status" value="1"/>
</dbReference>
<gene>
    <name evidence="2" type="ORF">ACFPOF_00275</name>
</gene>
<keyword evidence="3" id="KW-1185">Reference proteome</keyword>
<comment type="caution">
    <text evidence="2">The sequence shown here is derived from an EMBL/GenBank/DDBJ whole genome shotgun (WGS) entry which is preliminary data.</text>
</comment>
<organism evidence="2 3">
    <name type="scientific">Cohnella soli</name>
    <dbReference type="NCBI Taxonomy" id="425005"/>
    <lineage>
        <taxon>Bacteria</taxon>
        <taxon>Bacillati</taxon>
        <taxon>Bacillota</taxon>
        <taxon>Bacilli</taxon>
        <taxon>Bacillales</taxon>
        <taxon>Paenibacillaceae</taxon>
        <taxon>Cohnella</taxon>
    </lineage>
</organism>
<dbReference type="Gene3D" id="3.40.50.720">
    <property type="entry name" value="NAD(P)-binding Rossmann-like Domain"/>
    <property type="match status" value="1"/>
</dbReference>
<dbReference type="Gene3D" id="3.30.40.250">
    <property type="match status" value="1"/>
</dbReference>
<dbReference type="RefSeq" id="WP_378128465.1">
    <property type="nucleotide sequence ID" value="NZ_JBHSMI010000001.1"/>
</dbReference>
<dbReference type="PANTHER" id="PTHR37809:SF1">
    <property type="entry name" value="RIBOSOMAL PROTEIN S12 METHYLTHIOTRANSFERASE ACCESSORY FACTOR YCAO"/>
    <property type="match status" value="1"/>
</dbReference>
<dbReference type="InterPro" id="IPR027624">
    <property type="entry name" value="TOMM_cyclo_SagD"/>
</dbReference>
<dbReference type="InterPro" id="IPR022291">
    <property type="entry name" value="Bacteriocin_synth_cyclodeHase"/>
</dbReference>
<dbReference type="PANTHER" id="PTHR37809">
    <property type="entry name" value="RIBOSOMAL PROTEIN S12 METHYLTHIOTRANSFERASE ACCESSORY FACTOR YCAO"/>
    <property type="match status" value="1"/>
</dbReference>
<protein>
    <submittedName>
        <fullName evidence="2">TOMM leader peptide-binding protein</fullName>
    </submittedName>
</protein>
<feature type="domain" description="YcaO" evidence="1">
    <location>
        <begin position="264"/>
        <end position="647"/>
    </location>
</feature>
<dbReference type="Gene3D" id="3.30.160.660">
    <property type="match status" value="1"/>
</dbReference>
<dbReference type="Pfam" id="PF02624">
    <property type="entry name" value="YcaO"/>
    <property type="match status" value="1"/>
</dbReference>
<evidence type="ECO:0000313" key="2">
    <source>
        <dbReference type="EMBL" id="MFC5401166.1"/>
    </source>
</evidence>
<dbReference type="NCBIfam" id="TIGR03604">
    <property type="entry name" value="TOMM_cyclo_SagD"/>
    <property type="match status" value="1"/>
</dbReference>
<dbReference type="NCBIfam" id="TIGR03882">
    <property type="entry name" value="cyclo_dehyd_2"/>
    <property type="match status" value="1"/>
</dbReference>
<dbReference type="Proteomes" id="UP001596113">
    <property type="component" value="Unassembled WGS sequence"/>
</dbReference>
<dbReference type="InterPro" id="IPR003776">
    <property type="entry name" value="YcaO-like_dom"/>
</dbReference>
<reference evidence="3" key="1">
    <citation type="journal article" date="2019" name="Int. J. Syst. Evol. Microbiol.">
        <title>The Global Catalogue of Microorganisms (GCM) 10K type strain sequencing project: providing services to taxonomists for standard genome sequencing and annotation.</title>
        <authorList>
            <consortium name="The Broad Institute Genomics Platform"/>
            <consortium name="The Broad Institute Genome Sequencing Center for Infectious Disease"/>
            <person name="Wu L."/>
            <person name="Ma J."/>
        </authorList>
    </citation>
    <scope>NUCLEOTIDE SEQUENCE [LARGE SCALE GENOMIC DNA]</scope>
    <source>
        <strain evidence="3">CGMCC 1.18575</strain>
    </source>
</reference>
<name>A0ABW0HIX9_9BACL</name>
<proteinExistence type="predicted"/>
<evidence type="ECO:0000259" key="1">
    <source>
        <dbReference type="PROSITE" id="PS51664"/>
    </source>
</evidence>